<dbReference type="InterPro" id="IPR050546">
    <property type="entry name" value="Glycosyl_Hydrlase_16"/>
</dbReference>
<dbReference type="InterPro" id="IPR043030">
    <property type="entry name" value="BGBP_N_sf"/>
</dbReference>
<accession>A0AAW1IWG1</accession>
<protein>
    <submittedName>
        <fullName evidence="7">Carbohydrate binding domain (Family 32)</fullName>
    </submittedName>
</protein>
<keyword evidence="4" id="KW-0732">Signal</keyword>
<feature type="chain" id="PRO_5043878375" evidence="4">
    <location>
        <begin position="22"/>
        <end position="409"/>
    </location>
</feature>
<evidence type="ECO:0000256" key="2">
    <source>
        <dbReference type="ARBA" id="ARBA00022588"/>
    </source>
</evidence>
<sequence>MGDKIFFVLYLISLINSVAWGQAQQLAFTIPALTLYAYQPRGFRAEMPDDNGIKLFTFHGKVNGLLSTAVDTDLSGDINSPTNGKWVYENPYLALAVGDKIDYWIYVQHNSFGYTKHNVVFEVRELTCKCNSSTITSTKIYTKMCCGSIIFTDEFEEFEVDTNKWIPQQYIPSYTDDDHYEFVSYQTDSIHLFTRESRLYLKPTVARSYYEVTGRLNLTEGCTRSNRYSCDYTQVGSFILPPVTSAKIVSKLSFKYGKIEIKAKLPIGDWIYPQIELIPVNKLPQYPKIIIAYSRGNLNLSLNSGDDLGNTLLFGGPVSTEVEPERSRNLKSRRLTVPFGREMRTYGLLWSPSRIDISVDNTVYGTILANEYTELNSEYQIALGVGVGGNYDFPDETKSSSYLKPWVLI</sequence>
<dbReference type="PROSITE" id="PS51762">
    <property type="entry name" value="GH16_2"/>
    <property type="match status" value="1"/>
</dbReference>
<dbReference type="GO" id="GO:0004553">
    <property type="term" value="F:hydrolase activity, hydrolyzing O-glycosyl compounds"/>
    <property type="evidence" value="ECO:0007669"/>
    <property type="project" value="InterPro"/>
</dbReference>
<dbReference type="Pfam" id="PF15886">
    <property type="entry name" value="CBM39"/>
    <property type="match status" value="1"/>
</dbReference>
<dbReference type="GO" id="GO:0030246">
    <property type="term" value="F:carbohydrate binding"/>
    <property type="evidence" value="ECO:0007669"/>
    <property type="project" value="InterPro"/>
</dbReference>
<comment type="similarity">
    <text evidence="1">Belongs to the insect beta-1,3-glucan binding protein family.</text>
</comment>
<dbReference type="Gene3D" id="2.60.120.200">
    <property type="match status" value="1"/>
</dbReference>
<dbReference type="PROSITE" id="PS51969">
    <property type="entry name" value="CBM39"/>
    <property type="match status" value="1"/>
</dbReference>
<dbReference type="InterPro" id="IPR031756">
    <property type="entry name" value="BGBP_N"/>
</dbReference>
<reference evidence="7 8" key="1">
    <citation type="journal article" date="2024" name="BMC Genomics">
        <title>De novo assembly and annotation of Popillia japonica's genome with initial clues to its potential as an invasive pest.</title>
        <authorList>
            <person name="Cucini C."/>
            <person name="Boschi S."/>
            <person name="Funari R."/>
            <person name="Cardaioli E."/>
            <person name="Iannotti N."/>
            <person name="Marturano G."/>
            <person name="Paoli F."/>
            <person name="Bruttini M."/>
            <person name="Carapelli A."/>
            <person name="Frati F."/>
            <person name="Nardi F."/>
        </authorList>
    </citation>
    <scope>NUCLEOTIDE SEQUENCE [LARGE SCALE GENOMIC DNA]</scope>
    <source>
        <strain evidence="7">DMR45628</strain>
    </source>
</reference>
<dbReference type="GO" id="GO:0045087">
    <property type="term" value="P:innate immune response"/>
    <property type="evidence" value="ECO:0007669"/>
    <property type="project" value="UniProtKB-KW"/>
</dbReference>
<dbReference type="AlphaFoldDB" id="A0AAW1IWG1"/>
<evidence type="ECO:0000313" key="8">
    <source>
        <dbReference type="Proteomes" id="UP001458880"/>
    </source>
</evidence>
<proteinExistence type="inferred from homology"/>
<feature type="signal peptide" evidence="4">
    <location>
        <begin position="1"/>
        <end position="21"/>
    </location>
</feature>
<evidence type="ECO:0000256" key="3">
    <source>
        <dbReference type="ARBA" id="ARBA00022859"/>
    </source>
</evidence>
<comment type="caution">
    <text evidence="7">The sequence shown here is derived from an EMBL/GenBank/DDBJ whole genome shotgun (WGS) entry which is preliminary data.</text>
</comment>
<dbReference type="SUPFAM" id="SSF49899">
    <property type="entry name" value="Concanavalin A-like lectins/glucanases"/>
    <property type="match status" value="1"/>
</dbReference>
<feature type="domain" description="GH16" evidence="5">
    <location>
        <begin position="161"/>
        <end position="409"/>
    </location>
</feature>
<gene>
    <name evidence="7" type="ORF">QE152_g33534</name>
</gene>
<dbReference type="PANTHER" id="PTHR10963:SF60">
    <property type="entry name" value="GRAM-NEGATIVE BACTERIA-BINDING PROTEIN 1-RELATED"/>
    <property type="match status" value="1"/>
</dbReference>
<dbReference type="Gene3D" id="2.60.40.2140">
    <property type="entry name" value="Beta-1,3-glucan-recognition protein, N-terminal domain"/>
    <property type="match status" value="1"/>
</dbReference>
<organism evidence="7 8">
    <name type="scientific">Popillia japonica</name>
    <name type="common">Japanese beetle</name>
    <dbReference type="NCBI Taxonomy" id="7064"/>
    <lineage>
        <taxon>Eukaryota</taxon>
        <taxon>Metazoa</taxon>
        <taxon>Ecdysozoa</taxon>
        <taxon>Arthropoda</taxon>
        <taxon>Hexapoda</taxon>
        <taxon>Insecta</taxon>
        <taxon>Pterygota</taxon>
        <taxon>Neoptera</taxon>
        <taxon>Endopterygota</taxon>
        <taxon>Coleoptera</taxon>
        <taxon>Polyphaga</taxon>
        <taxon>Scarabaeiformia</taxon>
        <taxon>Scarabaeidae</taxon>
        <taxon>Rutelinae</taxon>
        <taxon>Popillia</taxon>
    </lineage>
</organism>
<dbReference type="PANTHER" id="PTHR10963">
    <property type="entry name" value="GLYCOSYL HYDROLASE-RELATED"/>
    <property type="match status" value="1"/>
</dbReference>
<keyword evidence="3" id="KW-0391">Immunity</keyword>
<dbReference type="EMBL" id="JASPKY010000512">
    <property type="protein sequence ID" value="KAK9694445.1"/>
    <property type="molecule type" value="Genomic_DNA"/>
</dbReference>
<name>A0AAW1IWG1_POPJA</name>
<dbReference type="GO" id="GO:0005975">
    <property type="term" value="P:carbohydrate metabolic process"/>
    <property type="evidence" value="ECO:0007669"/>
    <property type="project" value="InterPro"/>
</dbReference>
<evidence type="ECO:0000259" key="6">
    <source>
        <dbReference type="PROSITE" id="PS51969"/>
    </source>
</evidence>
<keyword evidence="8" id="KW-1185">Reference proteome</keyword>
<dbReference type="Proteomes" id="UP001458880">
    <property type="component" value="Unassembled WGS sequence"/>
</dbReference>
<evidence type="ECO:0000256" key="4">
    <source>
        <dbReference type="SAM" id="SignalP"/>
    </source>
</evidence>
<evidence type="ECO:0000313" key="7">
    <source>
        <dbReference type="EMBL" id="KAK9694445.1"/>
    </source>
</evidence>
<evidence type="ECO:0000259" key="5">
    <source>
        <dbReference type="PROSITE" id="PS51762"/>
    </source>
</evidence>
<keyword evidence="2" id="KW-0399">Innate immunity</keyword>
<evidence type="ECO:0000256" key="1">
    <source>
        <dbReference type="ARBA" id="ARBA00008781"/>
    </source>
</evidence>
<dbReference type="InterPro" id="IPR013320">
    <property type="entry name" value="ConA-like_dom_sf"/>
</dbReference>
<feature type="domain" description="CBM39" evidence="6">
    <location>
        <begin position="28"/>
        <end position="128"/>
    </location>
</feature>
<dbReference type="InterPro" id="IPR000757">
    <property type="entry name" value="Beta-glucanase-like"/>
</dbReference>